<feature type="chain" id="PRO_5001495894" description="PilZ domain-containing protein" evidence="2">
    <location>
        <begin position="20"/>
        <end position="277"/>
    </location>
</feature>
<evidence type="ECO:0000259" key="3">
    <source>
        <dbReference type="Pfam" id="PF07238"/>
    </source>
</evidence>
<sequence>MRIGPVLLMFILFAAPLRADPACDTIAALGRVVDAARAGSITGIDRALRRIDIERVMWNLGDHPLARQREAIDDALTLVEAVRDAAGWTGPAAAARLREARSRIVLDRLGALLARHGCADGTGQTARAAPGAVAGSETVAVAVAWKMPRLAEAGIALLAMAGFGAVLVRLMIGRSQLRARQAQRHVVNLPARVRGDSGEIEARLLDISRLGAKLRVDPAFEPDGLEQMMVLFGDREIEAALRWRTTHYLGVQFAKPLSAEAVAPLIRPRRGNRRRAG</sequence>
<evidence type="ECO:0000313" key="5">
    <source>
        <dbReference type="Proteomes" id="UP000025047"/>
    </source>
</evidence>
<dbReference type="InterPro" id="IPR009875">
    <property type="entry name" value="PilZ_domain"/>
</dbReference>
<dbReference type="Pfam" id="PF07238">
    <property type="entry name" value="PilZ"/>
    <property type="match status" value="1"/>
</dbReference>
<keyword evidence="2" id="KW-0732">Signal</keyword>
<protein>
    <recommendedName>
        <fullName evidence="3">PilZ domain-containing protein</fullName>
    </recommendedName>
</protein>
<keyword evidence="1" id="KW-1133">Transmembrane helix</keyword>
<name>A0A017HH12_9RHOB</name>
<dbReference type="STRING" id="1122180.Lokhon_00363"/>
<organism evidence="4 5">
    <name type="scientific">Limimaricola hongkongensis DSM 17492</name>
    <dbReference type="NCBI Taxonomy" id="1122180"/>
    <lineage>
        <taxon>Bacteria</taxon>
        <taxon>Pseudomonadati</taxon>
        <taxon>Pseudomonadota</taxon>
        <taxon>Alphaproteobacteria</taxon>
        <taxon>Rhodobacterales</taxon>
        <taxon>Paracoccaceae</taxon>
        <taxon>Limimaricola</taxon>
    </lineage>
</organism>
<evidence type="ECO:0000256" key="2">
    <source>
        <dbReference type="SAM" id="SignalP"/>
    </source>
</evidence>
<keyword evidence="1" id="KW-0812">Transmembrane</keyword>
<dbReference type="AlphaFoldDB" id="A0A017HH12"/>
<dbReference type="PATRIC" id="fig|1122180.6.peg.368"/>
<comment type="caution">
    <text evidence="4">The sequence shown here is derived from an EMBL/GenBank/DDBJ whole genome shotgun (WGS) entry which is preliminary data.</text>
</comment>
<feature type="signal peptide" evidence="2">
    <location>
        <begin position="1"/>
        <end position="19"/>
    </location>
</feature>
<feature type="domain" description="PilZ" evidence="3">
    <location>
        <begin position="180"/>
        <end position="264"/>
    </location>
</feature>
<keyword evidence="5" id="KW-1185">Reference proteome</keyword>
<dbReference type="Proteomes" id="UP000025047">
    <property type="component" value="Unassembled WGS sequence"/>
</dbReference>
<dbReference type="eggNOG" id="ENOG5031A71">
    <property type="taxonomic scope" value="Bacteria"/>
</dbReference>
<dbReference type="EMBL" id="APGJ01000001">
    <property type="protein sequence ID" value="EYD73807.1"/>
    <property type="molecule type" value="Genomic_DNA"/>
</dbReference>
<proteinExistence type="predicted"/>
<gene>
    <name evidence="4" type="ORF">Lokhon_00363</name>
</gene>
<dbReference type="SUPFAM" id="SSF141371">
    <property type="entry name" value="PilZ domain-like"/>
    <property type="match status" value="1"/>
</dbReference>
<evidence type="ECO:0000313" key="4">
    <source>
        <dbReference type="EMBL" id="EYD73807.1"/>
    </source>
</evidence>
<feature type="transmembrane region" description="Helical" evidence="1">
    <location>
        <begin position="153"/>
        <end position="172"/>
    </location>
</feature>
<evidence type="ECO:0000256" key="1">
    <source>
        <dbReference type="SAM" id="Phobius"/>
    </source>
</evidence>
<reference evidence="4 5" key="1">
    <citation type="submission" date="2013-03" db="EMBL/GenBank/DDBJ databases">
        <authorList>
            <person name="Fiebig A."/>
            <person name="Goeker M."/>
            <person name="Klenk H.-P.P."/>
        </authorList>
    </citation>
    <scope>NUCLEOTIDE SEQUENCE [LARGE SCALE GENOMIC DNA]</scope>
    <source>
        <strain evidence="4 5">DSM 17492</strain>
    </source>
</reference>
<dbReference type="RefSeq" id="WP_017929474.1">
    <property type="nucleotide sequence ID" value="NZ_KB823001.1"/>
</dbReference>
<dbReference type="HOGENOM" id="CLU_1004004_0_0_5"/>
<dbReference type="OrthoDB" id="7877094at2"/>
<dbReference type="GO" id="GO:0035438">
    <property type="term" value="F:cyclic-di-GMP binding"/>
    <property type="evidence" value="ECO:0007669"/>
    <property type="project" value="InterPro"/>
</dbReference>
<accession>A0A017HH12</accession>
<keyword evidence="1" id="KW-0472">Membrane</keyword>